<organism evidence="3 4">
    <name type="scientific">Halalkalibacter alkaliphilus</name>
    <dbReference type="NCBI Taxonomy" id="2917993"/>
    <lineage>
        <taxon>Bacteria</taxon>
        <taxon>Bacillati</taxon>
        <taxon>Bacillota</taxon>
        <taxon>Bacilli</taxon>
        <taxon>Bacillales</taxon>
        <taxon>Bacillaceae</taxon>
        <taxon>Halalkalibacter</taxon>
    </lineage>
</organism>
<evidence type="ECO:0000259" key="2">
    <source>
        <dbReference type="Pfam" id="PF02866"/>
    </source>
</evidence>
<evidence type="ECO:0000313" key="4">
    <source>
        <dbReference type="Proteomes" id="UP001139150"/>
    </source>
</evidence>
<feature type="domain" description="Lactate/malate dehydrogenase C-terminal" evidence="2">
    <location>
        <begin position="1"/>
        <end position="62"/>
    </location>
</feature>
<gene>
    <name evidence="3" type="ORF">MF646_21780</name>
</gene>
<dbReference type="SUPFAM" id="SSF56327">
    <property type="entry name" value="LDH C-terminal domain-like"/>
    <property type="match status" value="1"/>
</dbReference>
<dbReference type="Pfam" id="PF02866">
    <property type="entry name" value="Ldh_1_C"/>
    <property type="match status" value="1"/>
</dbReference>
<dbReference type="GO" id="GO:0004459">
    <property type="term" value="F:L-lactate dehydrogenase (NAD+) activity"/>
    <property type="evidence" value="ECO:0007669"/>
    <property type="project" value="TreeGrafter"/>
</dbReference>
<dbReference type="PANTHER" id="PTHR43128:SF16">
    <property type="entry name" value="L-LACTATE DEHYDROGENASE"/>
    <property type="match status" value="1"/>
</dbReference>
<dbReference type="AlphaFoldDB" id="A0A9X2CWV7"/>
<name>A0A9X2CWV7_9BACI</name>
<evidence type="ECO:0000313" key="3">
    <source>
        <dbReference type="EMBL" id="MCL7749749.1"/>
    </source>
</evidence>
<protein>
    <recommendedName>
        <fullName evidence="2">Lactate/malate dehydrogenase C-terminal domain-containing protein</fullName>
    </recommendedName>
</protein>
<proteinExistence type="inferred from homology"/>
<comment type="caution">
    <text evidence="3">The sequence shown here is derived from an EMBL/GenBank/DDBJ whole genome shotgun (WGS) entry which is preliminary data.</text>
</comment>
<dbReference type="PANTHER" id="PTHR43128">
    <property type="entry name" value="L-2-HYDROXYCARBOXYLATE DEHYDROGENASE (NAD(P)(+))"/>
    <property type="match status" value="1"/>
</dbReference>
<dbReference type="InterPro" id="IPR022383">
    <property type="entry name" value="Lactate/malate_DH_C"/>
</dbReference>
<dbReference type="EMBL" id="JAKRYL010000038">
    <property type="protein sequence ID" value="MCL7749749.1"/>
    <property type="molecule type" value="Genomic_DNA"/>
</dbReference>
<accession>A0A9X2CWV7</accession>
<dbReference type="GO" id="GO:0006089">
    <property type="term" value="P:lactate metabolic process"/>
    <property type="evidence" value="ECO:0007669"/>
    <property type="project" value="TreeGrafter"/>
</dbReference>
<evidence type="ECO:0000256" key="1">
    <source>
        <dbReference type="ARBA" id="ARBA00006054"/>
    </source>
</evidence>
<dbReference type="InterPro" id="IPR015955">
    <property type="entry name" value="Lactate_DH/Glyco_Ohase_4_C"/>
</dbReference>
<dbReference type="Proteomes" id="UP001139150">
    <property type="component" value="Unassembled WGS sequence"/>
</dbReference>
<comment type="similarity">
    <text evidence="1">Belongs to the LDH/MDH superfamily. LDH family.</text>
</comment>
<sequence length="76" mass="8529">MSLVRITKAILQNEISVLPISAYLTGEYGHNDIYIGVPAIINRNGIRSILEIELNAKEKNNLISLSKLFVSPWNTF</sequence>
<reference evidence="3" key="1">
    <citation type="submission" date="2022-02" db="EMBL/GenBank/DDBJ databases">
        <title>Halalkalibacter sp. nov. isolated from Lonar Lake, India.</title>
        <authorList>
            <person name="Joshi A."/>
            <person name="Thite S."/>
            <person name="Lodha T."/>
        </authorList>
    </citation>
    <scope>NUCLEOTIDE SEQUENCE</scope>
    <source>
        <strain evidence="3">MEB205</strain>
    </source>
</reference>
<keyword evidence="4" id="KW-1185">Reference proteome</keyword>
<dbReference type="Gene3D" id="3.90.110.10">
    <property type="entry name" value="Lactate dehydrogenase/glycoside hydrolase, family 4, C-terminal"/>
    <property type="match status" value="1"/>
</dbReference>